<dbReference type="PROSITE" id="PS50110">
    <property type="entry name" value="RESPONSE_REGULATORY"/>
    <property type="match status" value="1"/>
</dbReference>
<dbReference type="Gene3D" id="3.40.50.2300">
    <property type="match status" value="1"/>
</dbReference>
<dbReference type="SMART" id="SM00448">
    <property type="entry name" value="REC"/>
    <property type="match status" value="1"/>
</dbReference>
<evidence type="ECO:0000313" key="3">
    <source>
        <dbReference type="EMBL" id="ANS78222.1"/>
    </source>
</evidence>
<gene>
    <name evidence="3" type="ORF">SGUI_0826</name>
</gene>
<feature type="domain" description="Response regulatory" evidence="2">
    <location>
        <begin position="17"/>
        <end position="136"/>
    </location>
</feature>
<evidence type="ECO:0000313" key="4">
    <source>
        <dbReference type="Proteomes" id="UP000092482"/>
    </source>
</evidence>
<feature type="modified residue" description="4-aspartylphosphate" evidence="1">
    <location>
        <position position="72"/>
    </location>
</feature>
<sequence length="138" mass="14874">MSSPAVPSTPTGTTSISILLYSNDRSVRDAVRIGVGERPADDVVVERWMECATPEVTLIEAQTGDYDLLVLDGESQPYGGMGVCRQLKNELFDCPPVLVLTGRPGDGWLATWSQADAVLSRPLDEARLTAAIADLARR</sequence>
<proteinExistence type="predicted"/>
<dbReference type="EMBL" id="CP014989">
    <property type="protein sequence ID" value="ANS78222.1"/>
    <property type="molecule type" value="Genomic_DNA"/>
</dbReference>
<dbReference type="KEGG" id="serj:SGUI_0826"/>
<protein>
    <submittedName>
        <fullName evidence="3">Putative two-component system response regulator</fullName>
    </submittedName>
</protein>
<organism evidence="3 4">
    <name type="scientific">Serinicoccus hydrothermalis</name>
    <dbReference type="NCBI Taxonomy" id="1758689"/>
    <lineage>
        <taxon>Bacteria</taxon>
        <taxon>Bacillati</taxon>
        <taxon>Actinomycetota</taxon>
        <taxon>Actinomycetes</taxon>
        <taxon>Micrococcales</taxon>
        <taxon>Ornithinimicrobiaceae</taxon>
        <taxon>Serinicoccus</taxon>
    </lineage>
</organism>
<evidence type="ECO:0000256" key="1">
    <source>
        <dbReference type="PROSITE-ProRule" id="PRU00169"/>
    </source>
</evidence>
<accession>A0A1B1N9W1</accession>
<keyword evidence="4" id="KW-1185">Reference proteome</keyword>
<evidence type="ECO:0000259" key="2">
    <source>
        <dbReference type="PROSITE" id="PS50110"/>
    </source>
</evidence>
<name>A0A1B1N9W1_9MICO</name>
<dbReference type="InterPro" id="IPR011006">
    <property type="entry name" value="CheY-like_superfamily"/>
</dbReference>
<dbReference type="GO" id="GO:0000160">
    <property type="term" value="P:phosphorelay signal transduction system"/>
    <property type="evidence" value="ECO:0007669"/>
    <property type="project" value="InterPro"/>
</dbReference>
<dbReference type="STRING" id="1758689.SGUI_0826"/>
<dbReference type="SUPFAM" id="SSF52172">
    <property type="entry name" value="CheY-like"/>
    <property type="match status" value="1"/>
</dbReference>
<keyword evidence="1" id="KW-0597">Phosphoprotein</keyword>
<dbReference type="RefSeq" id="WP_066636689.1">
    <property type="nucleotide sequence ID" value="NZ_CP014989.1"/>
</dbReference>
<dbReference type="AlphaFoldDB" id="A0A1B1N9W1"/>
<dbReference type="Proteomes" id="UP000092482">
    <property type="component" value="Chromosome"/>
</dbReference>
<dbReference type="OrthoDB" id="3395459at2"/>
<dbReference type="InterPro" id="IPR001789">
    <property type="entry name" value="Sig_transdc_resp-reg_receiver"/>
</dbReference>
<reference evidence="3 4" key="1">
    <citation type="submission" date="2016-03" db="EMBL/GenBank/DDBJ databases">
        <title>Shallow-sea hydrothermal system.</title>
        <authorList>
            <person name="Tang K."/>
        </authorList>
    </citation>
    <scope>NUCLEOTIDE SEQUENCE [LARGE SCALE GENOMIC DNA]</scope>
    <source>
        <strain evidence="3 4">JLT9</strain>
    </source>
</reference>